<evidence type="ECO:0000256" key="2">
    <source>
        <dbReference type="ARBA" id="ARBA00007739"/>
    </source>
</evidence>
<evidence type="ECO:0000256" key="17">
    <source>
        <dbReference type="ARBA" id="ARBA00049902"/>
    </source>
</evidence>
<evidence type="ECO:0000256" key="13">
    <source>
        <dbReference type="ARBA" id="ARBA00023136"/>
    </source>
</evidence>
<dbReference type="InterPro" id="IPR023346">
    <property type="entry name" value="Lysozyme-like_dom_sf"/>
</dbReference>
<keyword evidence="11" id="KW-0573">Peptidoglycan synthesis</keyword>
<evidence type="ECO:0000256" key="16">
    <source>
        <dbReference type="ARBA" id="ARBA00034000"/>
    </source>
</evidence>
<dbReference type="GO" id="GO:0008360">
    <property type="term" value="P:regulation of cell shape"/>
    <property type="evidence" value="ECO:0007669"/>
    <property type="project" value="UniProtKB-KW"/>
</dbReference>
<keyword evidence="13 18" id="KW-0472">Membrane</keyword>
<feature type="domain" description="Glycosyl transferase family 51" evidence="20">
    <location>
        <begin position="95"/>
        <end position="261"/>
    </location>
</feature>
<keyword evidence="4" id="KW-0121">Carboxypeptidase</keyword>
<reference evidence="21" key="1">
    <citation type="submission" date="2023-01" db="EMBL/GenBank/DDBJ databases">
        <title>Oxazolidinone resistance genes in florfenicol resistant enterococci from beef cattle and veal calves at slaughter.</title>
        <authorList>
            <person name="Biggel M."/>
        </authorList>
    </citation>
    <scope>NUCLEOTIDE SEQUENCE</scope>
    <source>
        <strain evidence="21">K204-1</strain>
    </source>
</reference>
<comment type="catalytic activity">
    <reaction evidence="16">
        <text>Preferential cleavage: (Ac)2-L-Lys-D-Ala-|-D-Ala. Also transpeptidation of peptidyl-alanyl moieties that are N-acyl substituents of D-alanine.</text>
        <dbReference type="EC" id="3.4.16.4"/>
    </reaction>
</comment>
<evidence type="ECO:0000313" key="22">
    <source>
        <dbReference type="Proteomes" id="UP001179600"/>
    </source>
</evidence>
<dbReference type="GO" id="GO:0008658">
    <property type="term" value="F:penicillin binding"/>
    <property type="evidence" value="ECO:0007669"/>
    <property type="project" value="InterPro"/>
</dbReference>
<dbReference type="Proteomes" id="UP001179600">
    <property type="component" value="Chromosome"/>
</dbReference>
<evidence type="ECO:0000256" key="12">
    <source>
        <dbReference type="ARBA" id="ARBA00022989"/>
    </source>
</evidence>
<dbReference type="EMBL" id="CP116507">
    <property type="protein sequence ID" value="WCG22559.1"/>
    <property type="molecule type" value="Genomic_DNA"/>
</dbReference>
<evidence type="ECO:0000256" key="6">
    <source>
        <dbReference type="ARBA" id="ARBA00022676"/>
    </source>
</evidence>
<dbReference type="GO" id="GO:0071555">
    <property type="term" value="P:cell wall organization"/>
    <property type="evidence" value="ECO:0007669"/>
    <property type="project" value="UniProtKB-KW"/>
</dbReference>
<evidence type="ECO:0000259" key="19">
    <source>
        <dbReference type="Pfam" id="PF00905"/>
    </source>
</evidence>
<evidence type="ECO:0000256" key="9">
    <source>
        <dbReference type="ARBA" id="ARBA00022801"/>
    </source>
</evidence>
<dbReference type="InterPro" id="IPR001460">
    <property type="entry name" value="PCN-bd_Tpept"/>
</dbReference>
<keyword evidence="9" id="KW-0378">Hydrolase</keyword>
<keyword evidence="15" id="KW-0961">Cell wall biogenesis/degradation</keyword>
<evidence type="ECO:0000256" key="7">
    <source>
        <dbReference type="ARBA" id="ARBA00022679"/>
    </source>
</evidence>
<dbReference type="Gene3D" id="1.10.3810.10">
    <property type="entry name" value="Biosynthetic peptidoglycan transglycosylase-like"/>
    <property type="match status" value="1"/>
</dbReference>
<feature type="transmembrane region" description="Helical" evidence="18">
    <location>
        <begin position="44"/>
        <end position="64"/>
    </location>
</feature>
<keyword evidence="8 18" id="KW-0812">Transmembrane</keyword>
<dbReference type="GO" id="GO:0008955">
    <property type="term" value="F:peptidoglycan glycosyltransferase activity"/>
    <property type="evidence" value="ECO:0007669"/>
    <property type="project" value="UniProtKB-EC"/>
</dbReference>
<evidence type="ECO:0000259" key="20">
    <source>
        <dbReference type="Pfam" id="PF00912"/>
    </source>
</evidence>
<dbReference type="PANTHER" id="PTHR32282">
    <property type="entry name" value="BINDING PROTEIN TRANSPEPTIDASE, PUTATIVE-RELATED"/>
    <property type="match status" value="1"/>
</dbReference>
<evidence type="ECO:0000256" key="5">
    <source>
        <dbReference type="ARBA" id="ARBA00022670"/>
    </source>
</evidence>
<dbReference type="GO" id="GO:0009252">
    <property type="term" value="P:peptidoglycan biosynthetic process"/>
    <property type="evidence" value="ECO:0007669"/>
    <property type="project" value="UniProtKB-KW"/>
</dbReference>
<evidence type="ECO:0000256" key="4">
    <source>
        <dbReference type="ARBA" id="ARBA00022645"/>
    </source>
</evidence>
<dbReference type="Pfam" id="PF00905">
    <property type="entry name" value="Transpeptidase"/>
    <property type="match status" value="1"/>
</dbReference>
<dbReference type="RefSeq" id="WP_126760634.1">
    <property type="nucleotide sequence ID" value="NZ_BKBT01000004.1"/>
</dbReference>
<evidence type="ECO:0000313" key="21">
    <source>
        <dbReference type="EMBL" id="WCG22559.1"/>
    </source>
</evidence>
<evidence type="ECO:0000256" key="14">
    <source>
        <dbReference type="ARBA" id="ARBA00023268"/>
    </source>
</evidence>
<keyword evidence="14" id="KW-0511">Multifunctional enzyme</keyword>
<keyword evidence="10" id="KW-0133">Cell shape</keyword>
<evidence type="ECO:0000256" key="3">
    <source>
        <dbReference type="ARBA" id="ARBA00022475"/>
    </source>
</evidence>
<dbReference type="AlphaFoldDB" id="A0AAE9XNH0"/>
<evidence type="ECO:0000256" key="10">
    <source>
        <dbReference type="ARBA" id="ARBA00022960"/>
    </source>
</evidence>
<feature type="domain" description="Penicillin-binding protein transpeptidase" evidence="19">
    <location>
        <begin position="359"/>
        <end position="630"/>
    </location>
</feature>
<keyword evidence="3" id="KW-1003">Cell membrane</keyword>
<comment type="similarity">
    <text evidence="2">In the N-terminal section; belongs to the glycosyltransferase 51 family.</text>
</comment>
<dbReference type="NCBIfam" id="TIGR02074">
    <property type="entry name" value="PBP_1a_fam"/>
    <property type="match status" value="1"/>
</dbReference>
<dbReference type="GO" id="GO:0006508">
    <property type="term" value="P:proteolysis"/>
    <property type="evidence" value="ECO:0007669"/>
    <property type="project" value="UniProtKB-KW"/>
</dbReference>
<comment type="similarity">
    <text evidence="1">In the C-terminal section; belongs to the transpeptidase family.</text>
</comment>
<dbReference type="InterPro" id="IPR012338">
    <property type="entry name" value="Beta-lactam/transpept-like"/>
</dbReference>
<dbReference type="InterPro" id="IPR050396">
    <property type="entry name" value="Glycosyltr_51/Transpeptidase"/>
</dbReference>
<keyword evidence="12 18" id="KW-1133">Transmembrane helix</keyword>
<dbReference type="SUPFAM" id="SSF56601">
    <property type="entry name" value="beta-lactamase/transpeptidase-like"/>
    <property type="match status" value="1"/>
</dbReference>
<gene>
    <name evidence="21" type="ORF">PML95_09245</name>
</gene>
<name>A0AAE9XNH0_9ENTE</name>
<dbReference type="InterPro" id="IPR001264">
    <property type="entry name" value="Glyco_trans_51"/>
</dbReference>
<dbReference type="GO" id="GO:0030288">
    <property type="term" value="C:outer membrane-bounded periplasmic space"/>
    <property type="evidence" value="ECO:0007669"/>
    <property type="project" value="TreeGrafter"/>
</dbReference>
<dbReference type="GO" id="GO:0009002">
    <property type="term" value="F:serine-type D-Ala-D-Ala carboxypeptidase activity"/>
    <property type="evidence" value="ECO:0007669"/>
    <property type="project" value="UniProtKB-EC"/>
</dbReference>
<dbReference type="PANTHER" id="PTHR32282:SF32">
    <property type="entry name" value="PENICILLIN-BINDING PROTEIN 2A"/>
    <property type="match status" value="1"/>
</dbReference>
<sequence>MDIKAIIEKVKEKWFVFWEWLKPYLIRFHEQRKRIWKKYQVNKVLLLLAMLSVLIVSIYLFYLAKQSDVKTLRDGLQRVTTVYDKDGDEAGTLRGATGTFVTLDEISPYVVDAVISTEDRRFYEHNGFDIRGILRSVFGILRTGGITGGGSTLTQQLAKNAYLDLDQTMVRKAKELFLAIEIEKQYSKDEILEMYLNHAYFANGVWGVEDASHRYFAKSAKDLTIDEAAVLAGMLKGPGIYNPIDYMDNAVARRDTVLQVMVDNGKLDQATCDQLKNEPLYTQDNYQEGDRGYQYPYYFDAVINEVERKTSIKVDDLLNKGYKVYTTMDQMHQQGMDTTFANDALFPPNAEDGEMVQGASIAIDPQTGGVRAVVGGRGEHTFRGLNRATQSSLSPGSTMKPLAVYTPALEAGYRPDSLLKDEALPFYDVENYDRVYRGEVTMYDALRESLNASTVWLYNEIGVERGAQKVEKFGIKLEKADFNYSLSLGGMTKGTTPMRMASAYTVFANQGRRKEPHFIRKIEDASGAVVYENEEAKSTAVTTRKIANEMTGMLRGVFSSGTGMAAQPYGYEMAGKTGTTESVYADSQSKDQWIIGYTPDVVLATWIGFDKSSETHYLTGTSGQVVSQIFKDEAQRILPHTAGTPFDADDIAAQNAQNQKDKIDRDKLMEDFEGKVKEGAEYWGGQVKEGAKYVRDRVSELWQDFQTNR</sequence>
<evidence type="ECO:0000256" key="11">
    <source>
        <dbReference type="ARBA" id="ARBA00022984"/>
    </source>
</evidence>
<keyword evidence="6" id="KW-0328">Glycosyltransferase</keyword>
<organism evidence="21 22">
    <name type="scientific">Vagococcus lutrae</name>
    <dbReference type="NCBI Taxonomy" id="81947"/>
    <lineage>
        <taxon>Bacteria</taxon>
        <taxon>Bacillati</taxon>
        <taxon>Bacillota</taxon>
        <taxon>Bacilli</taxon>
        <taxon>Lactobacillales</taxon>
        <taxon>Enterococcaceae</taxon>
        <taxon>Vagococcus</taxon>
    </lineage>
</organism>
<evidence type="ECO:0000256" key="18">
    <source>
        <dbReference type="SAM" id="Phobius"/>
    </source>
</evidence>
<evidence type="ECO:0000256" key="1">
    <source>
        <dbReference type="ARBA" id="ARBA00007090"/>
    </source>
</evidence>
<dbReference type="FunFam" id="1.10.3810.10:FF:000001">
    <property type="entry name" value="Penicillin-binding protein 1A"/>
    <property type="match status" value="1"/>
</dbReference>
<dbReference type="GeneID" id="72386031"/>
<dbReference type="InterPro" id="IPR036950">
    <property type="entry name" value="PBP_transglycosylase"/>
</dbReference>
<evidence type="ECO:0000256" key="8">
    <source>
        <dbReference type="ARBA" id="ARBA00022692"/>
    </source>
</evidence>
<evidence type="ECO:0000256" key="15">
    <source>
        <dbReference type="ARBA" id="ARBA00023316"/>
    </source>
</evidence>
<protein>
    <submittedName>
        <fullName evidence="21">PBP1A family penicillin-binding protein</fullName>
    </submittedName>
</protein>
<keyword evidence="7" id="KW-0808">Transferase</keyword>
<dbReference type="Pfam" id="PF00912">
    <property type="entry name" value="Transgly"/>
    <property type="match status" value="1"/>
</dbReference>
<dbReference type="Gene3D" id="3.40.710.10">
    <property type="entry name" value="DD-peptidase/beta-lactamase superfamily"/>
    <property type="match status" value="1"/>
</dbReference>
<proteinExistence type="inferred from homology"/>
<dbReference type="SUPFAM" id="SSF53955">
    <property type="entry name" value="Lysozyme-like"/>
    <property type="match status" value="1"/>
</dbReference>
<accession>A0AAE9XNH0</accession>
<comment type="catalytic activity">
    <reaction evidence="17">
        <text>[GlcNAc-(1-&gt;4)-Mur2Ac(oyl-L-Ala-gamma-D-Glu-L-Lys-D-Ala-D-Ala)](n)-di-trans,octa-cis-undecaprenyl diphosphate + beta-D-GlcNAc-(1-&gt;4)-Mur2Ac(oyl-L-Ala-gamma-D-Glu-L-Lys-D-Ala-D-Ala)-di-trans,octa-cis-undecaprenyl diphosphate = [GlcNAc-(1-&gt;4)-Mur2Ac(oyl-L-Ala-gamma-D-Glu-L-Lys-D-Ala-D-Ala)](n+1)-di-trans,octa-cis-undecaprenyl diphosphate + di-trans,octa-cis-undecaprenyl diphosphate + H(+)</text>
        <dbReference type="Rhea" id="RHEA:23708"/>
        <dbReference type="Rhea" id="RHEA-COMP:9602"/>
        <dbReference type="Rhea" id="RHEA-COMP:9603"/>
        <dbReference type="ChEBI" id="CHEBI:15378"/>
        <dbReference type="ChEBI" id="CHEBI:58405"/>
        <dbReference type="ChEBI" id="CHEBI:60033"/>
        <dbReference type="ChEBI" id="CHEBI:78435"/>
        <dbReference type="EC" id="2.4.99.28"/>
    </reaction>
</comment>
<keyword evidence="5" id="KW-0645">Protease</keyword>